<organism evidence="3 4">
    <name type="scientific">Marinithermofilum abyssi</name>
    <dbReference type="NCBI Taxonomy" id="1571185"/>
    <lineage>
        <taxon>Bacteria</taxon>
        <taxon>Bacillati</taxon>
        <taxon>Bacillota</taxon>
        <taxon>Bacilli</taxon>
        <taxon>Bacillales</taxon>
        <taxon>Thermoactinomycetaceae</taxon>
        <taxon>Marinithermofilum</taxon>
    </lineage>
</organism>
<dbReference type="RefSeq" id="WP_188648564.1">
    <property type="nucleotide sequence ID" value="NZ_BMHQ01000011.1"/>
</dbReference>
<dbReference type="EMBL" id="BMHQ01000011">
    <property type="protein sequence ID" value="GGE24600.1"/>
    <property type="molecule type" value="Genomic_DNA"/>
</dbReference>
<accession>A0A8J2VHT6</accession>
<reference evidence="3" key="2">
    <citation type="submission" date="2020-09" db="EMBL/GenBank/DDBJ databases">
        <authorList>
            <person name="Sun Q."/>
            <person name="Zhou Y."/>
        </authorList>
    </citation>
    <scope>NUCLEOTIDE SEQUENCE</scope>
    <source>
        <strain evidence="3">CGMCC 1.15179</strain>
    </source>
</reference>
<dbReference type="InterPro" id="IPR026838">
    <property type="entry name" value="YheC/D"/>
</dbReference>
<dbReference type="SUPFAM" id="SSF56059">
    <property type="entry name" value="Glutathione synthetase ATP-binding domain-like"/>
    <property type="match status" value="1"/>
</dbReference>
<dbReference type="Gene3D" id="3.30.1490.20">
    <property type="entry name" value="ATP-grasp fold, A domain"/>
    <property type="match status" value="1"/>
</dbReference>
<keyword evidence="4" id="KW-1185">Reference proteome</keyword>
<dbReference type="GO" id="GO:0046872">
    <property type="term" value="F:metal ion binding"/>
    <property type="evidence" value="ECO:0007669"/>
    <property type="project" value="InterPro"/>
</dbReference>
<dbReference type="GO" id="GO:0005524">
    <property type="term" value="F:ATP binding"/>
    <property type="evidence" value="ECO:0007669"/>
    <property type="project" value="UniProtKB-UniRule"/>
</dbReference>
<dbReference type="Proteomes" id="UP000625210">
    <property type="component" value="Unassembled WGS sequence"/>
</dbReference>
<dbReference type="Pfam" id="PF14398">
    <property type="entry name" value="ATPgrasp_YheCD"/>
    <property type="match status" value="1"/>
</dbReference>
<reference evidence="3" key="1">
    <citation type="journal article" date="2014" name="Int. J. Syst. Evol. Microbiol.">
        <title>Complete genome sequence of Corynebacterium casei LMG S-19264T (=DSM 44701T), isolated from a smear-ripened cheese.</title>
        <authorList>
            <consortium name="US DOE Joint Genome Institute (JGI-PGF)"/>
            <person name="Walter F."/>
            <person name="Albersmeier A."/>
            <person name="Kalinowski J."/>
            <person name="Ruckert C."/>
        </authorList>
    </citation>
    <scope>NUCLEOTIDE SEQUENCE</scope>
    <source>
        <strain evidence="3">CGMCC 1.15179</strain>
    </source>
</reference>
<comment type="caution">
    <text evidence="3">The sequence shown here is derived from an EMBL/GenBank/DDBJ whole genome shotgun (WGS) entry which is preliminary data.</text>
</comment>
<dbReference type="Gene3D" id="3.30.470.20">
    <property type="entry name" value="ATP-grasp fold, B domain"/>
    <property type="match status" value="1"/>
</dbReference>
<keyword evidence="1" id="KW-0067">ATP-binding</keyword>
<keyword evidence="1" id="KW-0547">Nucleotide-binding</keyword>
<name>A0A8J2VHT6_9BACL</name>
<evidence type="ECO:0000313" key="4">
    <source>
        <dbReference type="Proteomes" id="UP000625210"/>
    </source>
</evidence>
<dbReference type="InterPro" id="IPR011761">
    <property type="entry name" value="ATP-grasp"/>
</dbReference>
<sequence>MSRVGYKWSVHRNLFKVQDLKGSVPSTVLYSPKALERMMRQYGVLVLKPSGGTGGYGVIRIGPQKKGGYVAHVNQKVNTLKNAGSLAAMVRKINSRSKSRYLVQKCVSLARIGPHPFTVRTITQRKPGSPWVLTGWVAKTAGNGYFITNGRSGGGVYTVEKALTKSNVRRGRKHVLKELKEVSLLAARILGKDVPQKKMIGFDMGIDRDGRVWIIEANPRPSLNAFRKLKDKSMYRRIMGFQRSLEASQEGSPDSPRVPEEVE</sequence>
<dbReference type="InterPro" id="IPR013815">
    <property type="entry name" value="ATP_grasp_subdomain_1"/>
</dbReference>
<evidence type="ECO:0000256" key="1">
    <source>
        <dbReference type="PROSITE-ProRule" id="PRU00409"/>
    </source>
</evidence>
<dbReference type="AlphaFoldDB" id="A0A8J2VHT6"/>
<dbReference type="PROSITE" id="PS50975">
    <property type="entry name" value="ATP_GRASP"/>
    <property type="match status" value="1"/>
</dbReference>
<feature type="domain" description="ATP-grasp" evidence="2">
    <location>
        <begin position="12"/>
        <end position="243"/>
    </location>
</feature>
<protein>
    <recommendedName>
        <fullName evidence="2">ATP-grasp domain-containing protein</fullName>
    </recommendedName>
</protein>
<evidence type="ECO:0000259" key="2">
    <source>
        <dbReference type="PROSITE" id="PS50975"/>
    </source>
</evidence>
<evidence type="ECO:0000313" key="3">
    <source>
        <dbReference type="EMBL" id="GGE24600.1"/>
    </source>
</evidence>
<proteinExistence type="predicted"/>
<gene>
    <name evidence="3" type="ORF">GCM10011571_28440</name>
</gene>